<protein>
    <submittedName>
        <fullName evidence="1">Uncharacterized protein</fullName>
    </submittedName>
</protein>
<proteinExistence type="predicted"/>
<dbReference type="EMBL" id="VSSQ01086196">
    <property type="protein sequence ID" value="MPN33617.1"/>
    <property type="molecule type" value="Genomic_DNA"/>
</dbReference>
<reference evidence="1" key="1">
    <citation type="submission" date="2019-08" db="EMBL/GenBank/DDBJ databases">
        <authorList>
            <person name="Kucharzyk K."/>
            <person name="Murdoch R.W."/>
            <person name="Higgins S."/>
            <person name="Loffler F."/>
        </authorList>
    </citation>
    <scope>NUCLEOTIDE SEQUENCE</scope>
</reference>
<name>A0A645H3N7_9ZZZZ</name>
<comment type="caution">
    <text evidence="1">The sequence shown here is derived from an EMBL/GenBank/DDBJ whole genome shotgun (WGS) entry which is preliminary data.</text>
</comment>
<gene>
    <name evidence="1" type="ORF">SDC9_181106</name>
</gene>
<accession>A0A645H3N7</accession>
<evidence type="ECO:0000313" key="1">
    <source>
        <dbReference type="EMBL" id="MPN33617.1"/>
    </source>
</evidence>
<organism evidence="1">
    <name type="scientific">bioreactor metagenome</name>
    <dbReference type="NCBI Taxonomy" id="1076179"/>
    <lineage>
        <taxon>unclassified sequences</taxon>
        <taxon>metagenomes</taxon>
        <taxon>ecological metagenomes</taxon>
    </lineage>
</organism>
<sequence length="90" mass="10451">MSVRRDVTHAQNMVSRYRGLKNPARYSLLAKFMIQPLGNQSELISRQHLNLIGSIIFIEQRNKRISNHVSPDSEARGDDEILFYSTFLIF</sequence>
<dbReference type="AlphaFoldDB" id="A0A645H3N7"/>